<evidence type="ECO:0000313" key="2">
    <source>
        <dbReference type="Proteomes" id="UP001437256"/>
    </source>
</evidence>
<accession>A0ABR2ZCS1</accession>
<dbReference type="Gene3D" id="3.80.10.10">
    <property type="entry name" value="Ribonuclease Inhibitor"/>
    <property type="match status" value="1"/>
</dbReference>
<keyword evidence="2" id="KW-1185">Reference proteome</keyword>
<dbReference type="SUPFAM" id="SSF52047">
    <property type="entry name" value="RNI-like"/>
    <property type="match status" value="1"/>
</dbReference>
<name>A0ABR2ZCS1_9AGAR</name>
<protein>
    <recommendedName>
        <fullName evidence="3">F-box domain-containing protein</fullName>
    </recommendedName>
</protein>
<dbReference type="EMBL" id="JBBXMP010000276">
    <property type="protein sequence ID" value="KAL0058779.1"/>
    <property type="molecule type" value="Genomic_DNA"/>
</dbReference>
<sequence>MPLSIGLDSMEPNDDIVLQTVLEQSSRWKHLILHGADRLRAIDPPPPLPLLKSLELSTTTSLRASSMFKDAHALRTLTLDNVEFEIAELQCLPCSRLTSVTVRRLQINDALHVLHACPKLEEAVISSRRNFSPWVAIVEFDPPFSLRSLTSLTFTTELFSQLFKSLSTPSLTSLTVATPIEPYNLEPWPQNDFMAFLERSSCPLRRLSLVNIELTDTNLLSIFPQTPLLTHLNVKESPRRDIAPSVTNQFLRRLTFPKSSPSQSLKPPPLPRLEFIDFVTHPSRIDYGLVVDLLSSRSSSIAQSHGISAVRDVSVRQGFIEVPESVPPHMKPKFGVPLTPLIDSITNRIFALGGSVVTPMFSSIRLVFPGLS</sequence>
<organism evidence="1 2">
    <name type="scientific">Marasmius tenuissimus</name>
    <dbReference type="NCBI Taxonomy" id="585030"/>
    <lineage>
        <taxon>Eukaryota</taxon>
        <taxon>Fungi</taxon>
        <taxon>Dikarya</taxon>
        <taxon>Basidiomycota</taxon>
        <taxon>Agaricomycotina</taxon>
        <taxon>Agaricomycetes</taxon>
        <taxon>Agaricomycetidae</taxon>
        <taxon>Agaricales</taxon>
        <taxon>Marasmiineae</taxon>
        <taxon>Marasmiaceae</taxon>
        <taxon>Marasmius</taxon>
    </lineage>
</organism>
<dbReference type="InterPro" id="IPR032675">
    <property type="entry name" value="LRR_dom_sf"/>
</dbReference>
<reference evidence="1 2" key="1">
    <citation type="submission" date="2024-05" db="EMBL/GenBank/DDBJ databases">
        <title>A draft genome resource for the thread blight pathogen Marasmius tenuissimus strain MS-2.</title>
        <authorList>
            <person name="Yulfo-Soto G.E."/>
            <person name="Baruah I.K."/>
            <person name="Amoako-Attah I."/>
            <person name="Bukari Y."/>
            <person name="Meinhardt L.W."/>
            <person name="Bailey B.A."/>
            <person name="Cohen S.P."/>
        </authorList>
    </citation>
    <scope>NUCLEOTIDE SEQUENCE [LARGE SCALE GENOMIC DNA]</scope>
    <source>
        <strain evidence="1 2">MS-2</strain>
    </source>
</reference>
<proteinExistence type="predicted"/>
<evidence type="ECO:0000313" key="1">
    <source>
        <dbReference type="EMBL" id="KAL0058779.1"/>
    </source>
</evidence>
<comment type="caution">
    <text evidence="1">The sequence shown here is derived from an EMBL/GenBank/DDBJ whole genome shotgun (WGS) entry which is preliminary data.</text>
</comment>
<dbReference type="Proteomes" id="UP001437256">
    <property type="component" value="Unassembled WGS sequence"/>
</dbReference>
<gene>
    <name evidence="1" type="ORF">AAF712_014516</name>
</gene>
<evidence type="ECO:0008006" key="3">
    <source>
        <dbReference type="Google" id="ProtNLM"/>
    </source>
</evidence>